<organism evidence="1 2">
    <name type="scientific">Shewanella sairae</name>
    <dbReference type="NCBI Taxonomy" id="190310"/>
    <lineage>
        <taxon>Bacteria</taxon>
        <taxon>Pseudomonadati</taxon>
        <taxon>Pseudomonadota</taxon>
        <taxon>Gammaproteobacteria</taxon>
        <taxon>Alteromonadales</taxon>
        <taxon>Shewanellaceae</taxon>
        <taxon>Shewanella</taxon>
    </lineage>
</organism>
<sequence>MTNHTFPMSDTNCRDENYNIALKGYARIGMSFFTQEMATSLPPPKYQTFYCRCWHM</sequence>
<comment type="caution">
    <text evidence="1">The sequence shown here is derived from an EMBL/GenBank/DDBJ whole genome shotgun (WGS) entry which is preliminary data.</text>
</comment>
<accession>A0ABQ4PQ47</accession>
<reference evidence="1" key="1">
    <citation type="submission" date="2021-05" db="EMBL/GenBank/DDBJ databases">
        <title>Molecular characterization for Shewanella algae harboring chromosomal blaOXA-55-like strains isolated from clinical and environment sample.</title>
        <authorList>
            <person name="Ohama Y."/>
            <person name="Aoki K."/>
            <person name="Harada S."/>
            <person name="Moriya K."/>
            <person name="Ishii Y."/>
            <person name="Tateda K."/>
        </authorList>
    </citation>
    <scope>NUCLEOTIDE SEQUENCE</scope>
    <source>
        <strain evidence="1">JCM 11563</strain>
    </source>
</reference>
<proteinExistence type="predicted"/>
<keyword evidence="2" id="KW-1185">Reference proteome</keyword>
<evidence type="ECO:0000313" key="1">
    <source>
        <dbReference type="EMBL" id="GIU51124.1"/>
    </source>
</evidence>
<name>A0ABQ4PQ47_9GAMM</name>
<dbReference type="EMBL" id="BPEY01000106">
    <property type="protein sequence ID" value="GIU51124.1"/>
    <property type="molecule type" value="Genomic_DNA"/>
</dbReference>
<protein>
    <submittedName>
        <fullName evidence="1">Uncharacterized protein</fullName>
    </submittedName>
</protein>
<gene>
    <name evidence="1" type="ORF">TUM4438_39610</name>
</gene>
<dbReference type="Proteomes" id="UP000887104">
    <property type="component" value="Unassembled WGS sequence"/>
</dbReference>
<evidence type="ECO:0000313" key="2">
    <source>
        <dbReference type="Proteomes" id="UP000887104"/>
    </source>
</evidence>